<accession>A0A0H5RTC2</accession>
<reference evidence="1" key="1">
    <citation type="submission" date="2015-04" db="EMBL/GenBank/DDBJ databases">
        <title>The genome sequence of the plant pathogenic Rhizarian Plasmodiophora brassicae reveals insights in its biotrophic life cycle and the origin of chitin synthesis.</title>
        <authorList>
            <person name="Schwelm A."/>
            <person name="Fogelqvist J."/>
            <person name="Knaust A."/>
            <person name="Julke S."/>
            <person name="Lilja T."/>
            <person name="Dhandapani V."/>
            <person name="Bonilla-Rosso G."/>
            <person name="Karlsson M."/>
            <person name="Shevchenko A."/>
            <person name="Choi S.R."/>
            <person name="Kim H.G."/>
            <person name="Park J.Y."/>
            <person name="Lim Y.P."/>
            <person name="Ludwig-Muller J."/>
            <person name="Dixelius C."/>
        </authorList>
    </citation>
    <scope>NUCLEOTIDE SEQUENCE</scope>
    <source>
        <tissue evidence="1">Potato root galls</tissue>
    </source>
</reference>
<proteinExistence type="predicted"/>
<dbReference type="EMBL" id="HACM01011542">
    <property type="protein sequence ID" value="CRZ11984.1"/>
    <property type="molecule type" value="Transcribed_RNA"/>
</dbReference>
<sequence length="158" mass="17598">LSLLPIAHSLIPSGQVGHDNAPTAWGFEELPINIPQIPDATWKIIRFDEFLRECGLIKTNAKCGISQSDLITSLGEDLYTQGSKVCQEVVTSMNDYDQFRGNCAIHEPIKEYLLMVRNAGIDVQRIAFLIASLFYHQSKDSQHIFWSRSGGESSGSNQ</sequence>
<organism evidence="1">
    <name type="scientific">Spongospora subterranea</name>
    <dbReference type="NCBI Taxonomy" id="70186"/>
    <lineage>
        <taxon>Eukaryota</taxon>
        <taxon>Sar</taxon>
        <taxon>Rhizaria</taxon>
        <taxon>Endomyxa</taxon>
        <taxon>Phytomyxea</taxon>
        <taxon>Plasmodiophorida</taxon>
        <taxon>Plasmodiophoridae</taxon>
        <taxon>Spongospora</taxon>
    </lineage>
</organism>
<protein>
    <submittedName>
        <fullName evidence="1">Uncharacterized protein</fullName>
    </submittedName>
</protein>
<dbReference type="AlphaFoldDB" id="A0A0H5RTC2"/>
<evidence type="ECO:0000313" key="1">
    <source>
        <dbReference type="EMBL" id="CRZ11984.1"/>
    </source>
</evidence>
<feature type="non-terminal residue" evidence="1">
    <location>
        <position position="1"/>
    </location>
</feature>
<name>A0A0H5RTC2_9EUKA</name>